<dbReference type="AlphaFoldDB" id="A0AAP0KW74"/>
<evidence type="ECO:0000313" key="2">
    <source>
        <dbReference type="Proteomes" id="UP001419268"/>
    </source>
</evidence>
<proteinExistence type="predicted"/>
<name>A0AAP0KW74_9MAGN</name>
<dbReference type="Proteomes" id="UP001419268">
    <property type="component" value="Unassembled WGS sequence"/>
</dbReference>
<accession>A0AAP0KW74</accession>
<organism evidence="1 2">
    <name type="scientific">Stephania cephalantha</name>
    <dbReference type="NCBI Taxonomy" id="152367"/>
    <lineage>
        <taxon>Eukaryota</taxon>
        <taxon>Viridiplantae</taxon>
        <taxon>Streptophyta</taxon>
        <taxon>Embryophyta</taxon>
        <taxon>Tracheophyta</taxon>
        <taxon>Spermatophyta</taxon>
        <taxon>Magnoliopsida</taxon>
        <taxon>Ranunculales</taxon>
        <taxon>Menispermaceae</taxon>
        <taxon>Menispermoideae</taxon>
        <taxon>Cissampelideae</taxon>
        <taxon>Stephania</taxon>
    </lineage>
</organism>
<protein>
    <submittedName>
        <fullName evidence="1">Uncharacterized protein</fullName>
    </submittedName>
</protein>
<keyword evidence="2" id="KW-1185">Reference proteome</keyword>
<reference evidence="1 2" key="1">
    <citation type="submission" date="2024-01" db="EMBL/GenBank/DDBJ databases">
        <title>Genome assemblies of Stephania.</title>
        <authorList>
            <person name="Yang L."/>
        </authorList>
    </citation>
    <scope>NUCLEOTIDE SEQUENCE [LARGE SCALE GENOMIC DNA]</scope>
    <source>
        <strain evidence="1">JXDWG</strain>
        <tissue evidence="1">Leaf</tissue>
    </source>
</reference>
<sequence>MLPTSPSPTALSLQPKLFAVTCDWDCCVVSLLLPKPKLFAVAAIGASVDSARCRLPEIGASEALTRCLLFRRFPKPSPLSPHFLSRRRFAAP</sequence>
<dbReference type="EMBL" id="JBBNAG010000002">
    <property type="protein sequence ID" value="KAK9158520.1"/>
    <property type="molecule type" value="Genomic_DNA"/>
</dbReference>
<comment type="caution">
    <text evidence="1">The sequence shown here is derived from an EMBL/GenBank/DDBJ whole genome shotgun (WGS) entry which is preliminary data.</text>
</comment>
<gene>
    <name evidence="1" type="ORF">Scep_005094</name>
</gene>
<evidence type="ECO:0000313" key="1">
    <source>
        <dbReference type="EMBL" id="KAK9158520.1"/>
    </source>
</evidence>